<dbReference type="AlphaFoldDB" id="A0A6A6QMT0"/>
<evidence type="ECO:0000313" key="2">
    <source>
        <dbReference type="EMBL" id="KAF2493043.1"/>
    </source>
</evidence>
<proteinExistence type="predicted"/>
<name>A0A6A6QMT0_9PEZI</name>
<accession>A0A6A6QMT0</accession>
<evidence type="ECO:0000313" key="3">
    <source>
        <dbReference type="Proteomes" id="UP000799750"/>
    </source>
</evidence>
<evidence type="ECO:0000256" key="1">
    <source>
        <dbReference type="SAM" id="MobiDB-lite"/>
    </source>
</evidence>
<dbReference type="OrthoDB" id="2823490at2759"/>
<gene>
    <name evidence="2" type="ORF">BU16DRAFT_529270</name>
</gene>
<sequence length="337" mass="38452">MAQNSLDPNTPSPLLSLPREIRDTILELVISYSRPPPQDVSTAEPRPTPSPRWHPEDPSEFNSAPGRFAVYLEPRGYISNSASLLLVNRQISSKTAAALTLFHPPYELDVIFLEESKLWPTWLSVPALSSQLDQVNATIRISGHHDIPWPLGNGGPPWQVWPFFYLLEYVLRRGPVPHTDSSLDREVTIKNLDLNFIGKDDKEEIPGETPPPASENWKYTRYHAQSASLQDDETVQKKVLRPTWLAWFLMRHCLELLGMTYHTAQYGAILHERVGSIQFSVNGKRFAHFEIGTVLRTLDDYDAGATFGHLPREERVAAFRLWRETTTRKREERGLPI</sequence>
<reference evidence="2" key="1">
    <citation type="journal article" date="2020" name="Stud. Mycol.">
        <title>101 Dothideomycetes genomes: a test case for predicting lifestyles and emergence of pathogens.</title>
        <authorList>
            <person name="Haridas S."/>
            <person name="Albert R."/>
            <person name="Binder M."/>
            <person name="Bloem J."/>
            <person name="Labutti K."/>
            <person name="Salamov A."/>
            <person name="Andreopoulos B."/>
            <person name="Baker S."/>
            <person name="Barry K."/>
            <person name="Bills G."/>
            <person name="Bluhm B."/>
            <person name="Cannon C."/>
            <person name="Castanera R."/>
            <person name="Culley D."/>
            <person name="Daum C."/>
            <person name="Ezra D."/>
            <person name="Gonzalez J."/>
            <person name="Henrissat B."/>
            <person name="Kuo A."/>
            <person name="Liang C."/>
            <person name="Lipzen A."/>
            <person name="Lutzoni F."/>
            <person name="Magnuson J."/>
            <person name="Mondo S."/>
            <person name="Nolan M."/>
            <person name="Ohm R."/>
            <person name="Pangilinan J."/>
            <person name="Park H.-J."/>
            <person name="Ramirez L."/>
            <person name="Alfaro M."/>
            <person name="Sun H."/>
            <person name="Tritt A."/>
            <person name="Yoshinaga Y."/>
            <person name="Zwiers L.-H."/>
            <person name="Turgeon B."/>
            <person name="Goodwin S."/>
            <person name="Spatafora J."/>
            <person name="Crous P."/>
            <person name="Grigoriev I."/>
        </authorList>
    </citation>
    <scope>NUCLEOTIDE SEQUENCE</scope>
    <source>
        <strain evidence="2">CBS 269.34</strain>
    </source>
</reference>
<protein>
    <submittedName>
        <fullName evidence="2">Uncharacterized protein</fullName>
    </submittedName>
</protein>
<feature type="region of interest" description="Disordered" evidence="1">
    <location>
        <begin position="32"/>
        <end position="60"/>
    </location>
</feature>
<dbReference type="EMBL" id="MU004193">
    <property type="protein sequence ID" value="KAF2493043.1"/>
    <property type="molecule type" value="Genomic_DNA"/>
</dbReference>
<keyword evidence="3" id="KW-1185">Reference proteome</keyword>
<organism evidence="2 3">
    <name type="scientific">Lophium mytilinum</name>
    <dbReference type="NCBI Taxonomy" id="390894"/>
    <lineage>
        <taxon>Eukaryota</taxon>
        <taxon>Fungi</taxon>
        <taxon>Dikarya</taxon>
        <taxon>Ascomycota</taxon>
        <taxon>Pezizomycotina</taxon>
        <taxon>Dothideomycetes</taxon>
        <taxon>Pleosporomycetidae</taxon>
        <taxon>Mytilinidiales</taxon>
        <taxon>Mytilinidiaceae</taxon>
        <taxon>Lophium</taxon>
    </lineage>
</organism>
<dbReference type="Proteomes" id="UP000799750">
    <property type="component" value="Unassembled WGS sequence"/>
</dbReference>